<evidence type="ECO:0000313" key="3">
    <source>
        <dbReference type="Proteomes" id="UP000035740"/>
    </source>
</evidence>
<feature type="coiled-coil region" evidence="1">
    <location>
        <begin position="6"/>
        <end position="33"/>
    </location>
</feature>
<sequence>GSDQERVQLRDQLQQAREQLDRALSQTEQLRQEIPLATQPLLKQIATLQALLKSQTEKSESTESKLLRKLAEAKKRFETRRSSMQTSESNLVDAQKANEELKVGLRSFLSAVSDPKYFSRSWIQLGNKTRCYYWRFLSLERPRNHYAAVSI</sequence>
<keyword evidence="1" id="KW-0175">Coiled coil</keyword>
<dbReference type="EMBL" id="KQ108743">
    <property type="protein sequence ID" value="KMS65431.1"/>
    <property type="molecule type" value="Genomic_DNA"/>
</dbReference>
<dbReference type="Gramene" id="KMS65431">
    <property type="protein sequence ID" value="KMS65431"/>
    <property type="gene ID" value="BVRB_036060"/>
</dbReference>
<accession>A0A0J7YPB3</accession>
<dbReference type="Proteomes" id="UP000035740">
    <property type="component" value="Unassembled WGS sequence"/>
</dbReference>
<evidence type="ECO:0000313" key="2">
    <source>
        <dbReference type="EMBL" id="KMS65431.1"/>
    </source>
</evidence>
<feature type="non-terminal residue" evidence="2">
    <location>
        <position position="1"/>
    </location>
</feature>
<organism evidence="2 3">
    <name type="scientific">Beta vulgaris subsp. vulgaris</name>
    <name type="common">Beet</name>
    <dbReference type="NCBI Taxonomy" id="3555"/>
    <lineage>
        <taxon>Eukaryota</taxon>
        <taxon>Viridiplantae</taxon>
        <taxon>Streptophyta</taxon>
        <taxon>Embryophyta</taxon>
        <taxon>Tracheophyta</taxon>
        <taxon>Spermatophyta</taxon>
        <taxon>Magnoliopsida</taxon>
        <taxon>eudicotyledons</taxon>
        <taxon>Gunneridae</taxon>
        <taxon>Pentapetalae</taxon>
        <taxon>Caryophyllales</taxon>
        <taxon>Chenopodiaceae</taxon>
        <taxon>Betoideae</taxon>
        <taxon>Beta</taxon>
    </lineage>
</organism>
<dbReference type="AlphaFoldDB" id="A0A0J7YPB3"/>
<name>A0A0J7YPB3_BETVV</name>
<proteinExistence type="predicted"/>
<keyword evidence="3" id="KW-1185">Reference proteome</keyword>
<evidence type="ECO:0000256" key="1">
    <source>
        <dbReference type="SAM" id="Coils"/>
    </source>
</evidence>
<reference evidence="2 3" key="1">
    <citation type="journal article" date="2014" name="Nature">
        <title>The genome of the recently domesticated crop plant sugar beet (Beta vulgaris).</title>
        <authorList>
            <person name="Dohm J.C."/>
            <person name="Minoche A.E."/>
            <person name="Holtgrawe D."/>
            <person name="Capella-Gutierrez S."/>
            <person name="Zakrzewski F."/>
            <person name="Tafer H."/>
            <person name="Rupp O."/>
            <person name="Sorensen T.R."/>
            <person name="Stracke R."/>
            <person name="Reinhardt R."/>
            <person name="Goesmann A."/>
            <person name="Kraft T."/>
            <person name="Schulz B."/>
            <person name="Stadler P.F."/>
            <person name="Schmidt T."/>
            <person name="Gabaldon T."/>
            <person name="Lehrach H."/>
            <person name="Weisshaar B."/>
            <person name="Himmelbauer H."/>
        </authorList>
    </citation>
    <scope>NUCLEOTIDE SEQUENCE [LARGE SCALE GENOMIC DNA]</scope>
    <source>
        <tissue evidence="2">Taproot</tissue>
    </source>
</reference>
<gene>
    <name evidence="2" type="ORF">BVRB_036060</name>
</gene>
<protein>
    <submittedName>
        <fullName evidence="2">Uncharacterized protein</fullName>
    </submittedName>
</protein>